<dbReference type="PANTHER" id="PTHR41390">
    <property type="entry name" value="CHROMOSOME 7, WHOLE GENOME SHOTGUN SEQUENCE"/>
    <property type="match status" value="1"/>
</dbReference>
<keyword evidence="2" id="KW-0472">Membrane</keyword>
<dbReference type="OrthoDB" id="5565730at2759"/>
<feature type="region of interest" description="Disordered" evidence="1">
    <location>
        <begin position="16"/>
        <end position="37"/>
    </location>
</feature>
<dbReference type="EMBL" id="JAAMPI010000268">
    <property type="protein sequence ID" value="KAF4633351.1"/>
    <property type="molecule type" value="Genomic_DNA"/>
</dbReference>
<reference evidence="3 4" key="1">
    <citation type="submission" date="2020-03" db="EMBL/GenBank/DDBJ databases">
        <title>Draft Genome Sequence of Cudoniella acicularis.</title>
        <authorList>
            <person name="Buettner E."/>
            <person name="Kellner H."/>
        </authorList>
    </citation>
    <scope>NUCLEOTIDE SEQUENCE [LARGE SCALE GENOMIC DNA]</scope>
    <source>
        <strain evidence="3 4">DSM 108380</strain>
    </source>
</reference>
<keyword evidence="4" id="KW-1185">Reference proteome</keyword>
<protein>
    <submittedName>
        <fullName evidence="3">Uncharacterized protein</fullName>
    </submittedName>
</protein>
<organism evidence="3 4">
    <name type="scientific">Cudoniella acicularis</name>
    <dbReference type="NCBI Taxonomy" id="354080"/>
    <lineage>
        <taxon>Eukaryota</taxon>
        <taxon>Fungi</taxon>
        <taxon>Dikarya</taxon>
        <taxon>Ascomycota</taxon>
        <taxon>Pezizomycotina</taxon>
        <taxon>Leotiomycetes</taxon>
        <taxon>Helotiales</taxon>
        <taxon>Tricladiaceae</taxon>
        <taxon>Cudoniella</taxon>
    </lineage>
</organism>
<keyword evidence="2" id="KW-1133">Transmembrane helix</keyword>
<dbReference type="Proteomes" id="UP000566819">
    <property type="component" value="Unassembled WGS sequence"/>
</dbReference>
<evidence type="ECO:0000256" key="2">
    <source>
        <dbReference type="SAM" id="Phobius"/>
    </source>
</evidence>
<evidence type="ECO:0000313" key="4">
    <source>
        <dbReference type="Proteomes" id="UP000566819"/>
    </source>
</evidence>
<sequence>MQPNACAIRKIKDDMNGSQSGLERANGEGATEPPRRDSFFPPEFMGIMWSALQVGGLTDHVILYMCLKAYIVPPGASGLLVGAVAGIVRSSGTPTLFATATGIQWGALGLNFSAGRNLILLETTREKEIPTQRDKILSSVGGGALAGFVGGLLRGRKNIIPGTLMFALFGAAGQYMYNMADARDSPSPVPQDSRGKNLWMNSKWSPMKVLTDVEYEDMLREKLLRVNAQIALIDENIEALRAQERDMAARAGTEEVKMSESRGGGGRVQYLHVKLPSMEVKAFWATEPPLFLLRRTNLKKQSKAKDTVRSTLLPTVPAKLPCAGYCFVLESRIRSQHASTPAAYMQQQQQSA</sequence>
<comment type="caution">
    <text evidence="3">The sequence shown here is derived from an EMBL/GenBank/DDBJ whole genome shotgun (WGS) entry which is preliminary data.</text>
</comment>
<proteinExistence type="predicted"/>
<dbReference type="AlphaFoldDB" id="A0A8H4RQU2"/>
<dbReference type="PANTHER" id="PTHR41390:SF1">
    <property type="entry name" value="NADH-UBIQUINONE OXIDOREDUCTASE 213 KDA SUBUNIT"/>
    <property type="match status" value="1"/>
</dbReference>
<feature type="transmembrane region" description="Helical" evidence="2">
    <location>
        <begin position="136"/>
        <end position="153"/>
    </location>
</feature>
<name>A0A8H4RQU2_9HELO</name>
<gene>
    <name evidence="3" type="ORF">G7Y89_g4768</name>
</gene>
<evidence type="ECO:0000256" key="1">
    <source>
        <dbReference type="SAM" id="MobiDB-lite"/>
    </source>
</evidence>
<accession>A0A8H4RQU2</accession>
<evidence type="ECO:0000313" key="3">
    <source>
        <dbReference type="EMBL" id="KAF4633351.1"/>
    </source>
</evidence>
<keyword evidence="2" id="KW-0812">Transmembrane</keyword>